<proteinExistence type="predicted"/>
<keyword evidence="3" id="KW-0238">DNA-binding</keyword>
<reference evidence="7" key="1">
    <citation type="submission" date="2021-01" db="EMBL/GenBank/DDBJ databases">
        <title>Draft genome sequence of Nasalis larvatus strain YZ03.</title>
        <authorList>
            <person name="Suzuki-Hashido N."/>
            <person name="Tsuchida S."/>
            <person name="Hayakawa T."/>
        </authorList>
    </citation>
    <scope>NUCLEOTIDE SEQUENCE [LARGE SCALE GENOMIC DNA]</scope>
    <source>
        <strain evidence="7">YZ03</strain>
    </source>
</reference>
<dbReference type="SUPFAM" id="SSF53822">
    <property type="entry name" value="Periplasmic binding protein-like I"/>
    <property type="match status" value="1"/>
</dbReference>
<keyword evidence="1" id="KW-0678">Repressor</keyword>
<evidence type="ECO:0000313" key="6">
    <source>
        <dbReference type="EMBL" id="GHW02145.1"/>
    </source>
</evidence>
<evidence type="ECO:0000256" key="2">
    <source>
        <dbReference type="ARBA" id="ARBA00023015"/>
    </source>
</evidence>
<dbReference type="EMBL" id="BOCI01000495">
    <property type="protein sequence ID" value="GHW02145.1"/>
    <property type="molecule type" value="Genomic_DNA"/>
</dbReference>
<organism evidence="6 7">
    <name type="scientific">Lactobacillus nasalidis</name>
    <dbReference type="NCBI Taxonomy" id="2797258"/>
    <lineage>
        <taxon>Bacteria</taxon>
        <taxon>Bacillati</taxon>
        <taxon>Bacillota</taxon>
        <taxon>Bacilli</taxon>
        <taxon>Lactobacillales</taxon>
        <taxon>Lactobacillaceae</taxon>
        <taxon>Lactobacillus</taxon>
    </lineage>
</organism>
<keyword evidence="2" id="KW-0805">Transcription regulation</keyword>
<dbReference type="InterPro" id="IPR046335">
    <property type="entry name" value="LacI/GalR-like_sensor"/>
</dbReference>
<evidence type="ECO:0000313" key="7">
    <source>
        <dbReference type="Proteomes" id="UP000616547"/>
    </source>
</evidence>
<name>A0ABQ3W9W5_9LACO</name>
<dbReference type="Gene3D" id="3.40.50.2300">
    <property type="match status" value="2"/>
</dbReference>
<keyword evidence="4" id="KW-0804">Transcription</keyword>
<sequence length="153" mass="16854">MITTSNDNFSSNERIILSFSNTCQSRGLEPNVIKITATSEGLDLAEERDGFDAKISELLKQHDRVGIFCINDNLAAFLYQEALMLGYKVPEQIAIVGFDGSAKSKELGITTIRQDIDTICNVCCSNLLAMIHKSKIYDASQTIPVSLIKCKTT</sequence>
<comment type="caution">
    <text evidence="6">The sequence shown here is derived from an EMBL/GenBank/DDBJ whole genome shotgun (WGS) entry which is preliminary data.</text>
</comment>
<gene>
    <name evidence="6" type="ORF">lacNasYZ03_18320</name>
</gene>
<evidence type="ECO:0000256" key="3">
    <source>
        <dbReference type="ARBA" id="ARBA00023125"/>
    </source>
</evidence>
<dbReference type="Pfam" id="PF13377">
    <property type="entry name" value="Peripla_BP_3"/>
    <property type="match status" value="1"/>
</dbReference>
<protein>
    <recommendedName>
        <fullName evidence="5">Transcriptional regulator LacI/GalR-like sensor domain-containing protein</fullName>
    </recommendedName>
</protein>
<keyword evidence="7" id="KW-1185">Reference proteome</keyword>
<dbReference type="Proteomes" id="UP000616547">
    <property type="component" value="Unassembled WGS sequence"/>
</dbReference>
<evidence type="ECO:0000256" key="4">
    <source>
        <dbReference type="ARBA" id="ARBA00023163"/>
    </source>
</evidence>
<evidence type="ECO:0000259" key="5">
    <source>
        <dbReference type="Pfam" id="PF13377"/>
    </source>
</evidence>
<dbReference type="PANTHER" id="PTHR30146:SF95">
    <property type="entry name" value="RIBOSE OPERON REPRESSOR"/>
    <property type="match status" value="1"/>
</dbReference>
<dbReference type="RefSeq" id="WP_201331398.1">
    <property type="nucleotide sequence ID" value="NZ_BOCG01000507.1"/>
</dbReference>
<dbReference type="PANTHER" id="PTHR30146">
    <property type="entry name" value="LACI-RELATED TRANSCRIPTIONAL REPRESSOR"/>
    <property type="match status" value="1"/>
</dbReference>
<evidence type="ECO:0000256" key="1">
    <source>
        <dbReference type="ARBA" id="ARBA00022491"/>
    </source>
</evidence>
<accession>A0ABQ3W9W5</accession>
<feature type="domain" description="Transcriptional regulator LacI/GalR-like sensor" evidence="5">
    <location>
        <begin position="5"/>
        <end position="149"/>
    </location>
</feature>
<dbReference type="InterPro" id="IPR028082">
    <property type="entry name" value="Peripla_BP_I"/>
</dbReference>